<accession>X1RW24</accession>
<dbReference type="EMBL" id="BARW01002734">
    <property type="protein sequence ID" value="GAI59694.1"/>
    <property type="molecule type" value="Genomic_DNA"/>
</dbReference>
<name>X1RW24_9ZZZZ</name>
<proteinExistence type="predicted"/>
<feature type="non-terminal residue" evidence="1">
    <location>
        <position position="40"/>
    </location>
</feature>
<gene>
    <name evidence="1" type="ORF">S12H4_07418</name>
</gene>
<dbReference type="AlphaFoldDB" id="X1RW24"/>
<reference evidence="1" key="1">
    <citation type="journal article" date="2014" name="Front. Microbiol.">
        <title>High frequency of phylogenetically diverse reductive dehalogenase-homologous genes in deep subseafloor sedimentary metagenomes.</title>
        <authorList>
            <person name="Kawai M."/>
            <person name="Futagami T."/>
            <person name="Toyoda A."/>
            <person name="Takaki Y."/>
            <person name="Nishi S."/>
            <person name="Hori S."/>
            <person name="Arai W."/>
            <person name="Tsubouchi T."/>
            <person name="Morono Y."/>
            <person name="Uchiyama I."/>
            <person name="Ito T."/>
            <person name="Fujiyama A."/>
            <person name="Inagaki F."/>
            <person name="Takami H."/>
        </authorList>
    </citation>
    <scope>NUCLEOTIDE SEQUENCE</scope>
    <source>
        <strain evidence="1">Expedition CK06-06</strain>
    </source>
</reference>
<organism evidence="1">
    <name type="scientific">marine sediment metagenome</name>
    <dbReference type="NCBI Taxonomy" id="412755"/>
    <lineage>
        <taxon>unclassified sequences</taxon>
        <taxon>metagenomes</taxon>
        <taxon>ecological metagenomes</taxon>
    </lineage>
</organism>
<protein>
    <submittedName>
        <fullName evidence="1">Uncharacterized protein</fullName>
    </submittedName>
</protein>
<comment type="caution">
    <text evidence="1">The sequence shown here is derived from an EMBL/GenBank/DDBJ whole genome shotgun (WGS) entry which is preliminary data.</text>
</comment>
<evidence type="ECO:0000313" key="1">
    <source>
        <dbReference type="EMBL" id="GAI59694.1"/>
    </source>
</evidence>
<sequence>MDQLISKKKFKELVTSEKFKKLFNELGWDFAELTIPVIAG</sequence>